<evidence type="ECO:0000313" key="2">
    <source>
        <dbReference type="EMBL" id="OON80551.1"/>
    </source>
</evidence>
<keyword evidence="3" id="KW-1185">Reference proteome</keyword>
<dbReference type="AlphaFoldDB" id="A0A1V4AB97"/>
<gene>
    <name evidence="2" type="ORF">B1H18_11670</name>
</gene>
<accession>A0A1V4AB97</accession>
<dbReference type="RefSeq" id="WP_077967372.1">
    <property type="nucleotide sequence ID" value="NZ_CP045178.1"/>
</dbReference>
<name>A0A1V4AB97_9ACTN</name>
<dbReference type="InterPro" id="IPR049244">
    <property type="entry name" value="DUF6879"/>
</dbReference>
<evidence type="ECO:0000259" key="1">
    <source>
        <dbReference type="Pfam" id="PF21806"/>
    </source>
</evidence>
<dbReference type="Pfam" id="PF21806">
    <property type="entry name" value="DUF6879"/>
    <property type="match status" value="1"/>
</dbReference>
<sequence length="251" mass="28510">MARRLRFNGTGSGEGSCPAIHEDLDTGEVIVHGPRLTDPDALAQLQHIDEDEIPIVMPRNTLIDFGPKDRDAEPRIFNPQQFARLFENFQHSAWHLEMRKRYAVDEATDTYAQFARGEAPTWDLDTPWSRGIRAKTADGVHVGRVRIVDNPPTEGQLYLLAHAEKNAALGEDVRNMWREDAMRANLPDEDFWIFDSHIVAVCVFDDDDNLTGAELITEPARVNQYNRVRDVAQHHATPFRKFAAELAAKEE</sequence>
<feature type="domain" description="DUF6879" evidence="1">
    <location>
        <begin position="81"/>
        <end position="243"/>
    </location>
</feature>
<dbReference type="STRING" id="83656.B1H18_11670"/>
<proteinExistence type="predicted"/>
<dbReference type="OrthoDB" id="3821358at2"/>
<evidence type="ECO:0000313" key="3">
    <source>
        <dbReference type="Proteomes" id="UP000190539"/>
    </source>
</evidence>
<comment type="caution">
    <text evidence="2">The sequence shown here is derived from an EMBL/GenBank/DDBJ whole genome shotgun (WGS) entry which is preliminary data.</text>
</comment>
<dbReference type="EMBL" id="MVFC01000007">
    <property type="protein sequence ID" value="OON80551.1"/>
    <property type="molecule type" value="Genomic_DNA"/>
</dbReference>
<dbReference type="Proteomes" id="UP000190539">
    <property type="component" value="Unassembled WGS sequence"/>
</dbReference>
<reference evidence="2 3" key="1">
    <citation type="submission" date="2017-02" db="EMBL/GenBank/DDBJ databases">
        <title>Draft Genome Sequence of Streptomyces tsukubaensis F601, a Producer of the immunosuppressant tacrolimus FK506.</title>
        <authorList>
            <person name="Zong G."/>
            <person name="Zhong C."/>
            <person name="Fu J."/>
            <person name="Qin R."/>
            <person name="Cao G."/>
        </authorList>
    </citation>
    <scope>NUCLEOTIDE SEQUENCE [LARGE SCALE GENOMIC DNA]</scope>
    <source>
        <strain evidence="2 3">F601</strain>
    </source>
</reference>
<organism evidence="2 3">
    <name type="scientific">Streptomyces tsukubensis</name>
    <dbReference type="NCBI Taxonomy" id="83656"/>
    <lineage>
        <taxon>Bacteria</taxon>
        <taxon>Bacillati</taxon>
        <taxon>Actinomycetota</taxon>
        <taxon>Actinomycetes</taxon>
        <taxon>Kitasatosporales</taxon>
        <taxon>Streptomycetaceae</taxon>
        <taxon>Streptomyces</taxon>
    </lineage>
</organism>
<protein>
    <recommendedName>
        <fullName evidence="1">DUF6879 domain-containing protein</fullName>
    </recommendedName>
</protein>